<feature type="region of interest" description="Disordered" evidence="9">
    <location>
        <begin position="374"/>
        <end position="400"/>
    </location>
</feature>
<dbReference type="Proteomes" id="UP000887578">
    <property type="component" value="Unplaced"/>
</dbReference>
<reference evidence="11" key="1">
    <citation type="submission" date="2022-11" db="UniProtKB">
        <authorList>
            <consortium name="WormBaseParasite"/>
        </authorList>
    </citation>
    <scope>IDENTIFICATION</scope>
</reference>
<dbReference type="EC" id="3.1.3.2" evidence="3"/>
<comment type="similarity">
    <text evidence="2">Belongs to the histidine acid phosphatase family.</text>
</comment>
<evidence type="ECO:0000256" key="4">
    <source>
        <dbReference type="ARBA" id="ARBA00022729"/>
    </source>
</evidence>
<keyword evidence="10" id="KW-1185">Reference proteome</keyword>
<comment type="catalytic activity">
    <reaction evidence="1">
        <text>a phosphate monoester + H2O = an alcohol + phosphate</text>
        <dbReference type="Rhea" id="RHEA:15017"/>
        <dbReference type="ChEBI" id="CHEBI:15377"/>
        <dbReference type="ChEBI" id="CHEBI:30879"/>
        <dbReference type="ChEBI" id="CHEBI:43474"/>
        <dbReference type="ChEBI" id="CHEBI:67140"/>
        <dbReference type="EC" id="3.1.3.2"/>
    </reaction>
</comment>
<evidence type="ECO:0000256" key="2">
    <source>
        <dbReference type="ARBA" id="ARBA00005375"/>
    </source>
</evidence>
<evidence type="ECO:0000256" key="9">
    <source>
        <dbReference type="SAM" id="MobiDB-lite"/>
    </source>
</evidence>
<feature type="coiled-coil region" evidence="8">
    <location>
        <begin position="306"/>
        <end position="371"/>
    </location>
</feature>
<dbReference type="PANTHER" id="PTHR11567:SF211">
    <property type="entry name" value="PROSTATIC ACID PHOSPHATASE"/>
    <property type="match status" value="1"/>
</dbReference>
<evidence type="ECO:0000313" key="11">
    <source>
        <dbReference type="WBParaSite" id="PDA_v2.g19478.t1"/>
    </source>
</evidence>
<dbReference type="AlphaFoldDB" id="A0A914PX77"/>
<evidence type="ECO:0000256" key="1">
    <source>
        <dbReference type="ARBA" id="ARBA00000032"/>
    </source>
</evidence>
<dbReference type="InterPro" id="IPR029033">
    <property type="entry name" value="His_PPase_superfam"/>
</dbReference>
<dbReference type="SUPFAM" id="SSF53254">
    <property type="entry name" value="Phosphoglycerate mutase-like"/>
    <property type="match status" value="1"/>
</dbReference>
<evidence type="ECO:0000313" key="10">
    <source>
        <dbReference type="Proteomes" id="UP000887578"/>
    </source>
</evidence>
<evidence type="ECO:0000256" key="5">
    <source>
        <dbReference type="ARBA" id="ARBA00022801"/>
    </source>
</evidence>
<evidence type="ECO:0000256" key="8">
    <source>
        <dbReference type="SAM" id="Coils"/>
    </source>
</evidence>
<dbReference type="WBParaSite" id="PDA_v2.g19478.t1">
    <property type="protein sequence ID" value="PDA_v2.g19478.t1"/>
    <property type="gene ID" value="PDA_v2.g19478"/>
</dbReference>
<feature type="coiled-coil region" evidence="8">
    <location>
        <begin position="247"/>
        <end position="274"/>
    </location>
</feature>
<dbReference type="Pfam" id="PF00328">
    <property type="entry name" value="His_Phos_2"/>
    <property type="match status" value="1"/>
</dbReference>
<evidence type="ECO:0000256" key="7">
    <source>
        <dbReference type="ARBA" id="ARBA00023180"/>
    </source>
</evidence>
<dbReference type="InterPro" id="IPR050645">
    <property type="entry name" value="Histidine_acid_phosphatase"/>
</dbReference>
<name>A0A914PX77_9BILA</name>
<evidence type="ECO:0000256" key="3">
    <source>
        <dbReference type="ARBA" id="ARBA00012646"/>
    </source>
</evidence>
<evidence type="ECO:0000256" key="6">
    <source>
        <dbReference type="ARBA" id="ARBA00023157"/>
    </source>
</evidence>
<keyword evidence="6" id="KW-1015">Disulfide bond</keyword>
<sequence>MNESNLMLSEVSNKTKVNLNFYEIVEVFEAAILESVFDLPVPTWMPPLYSEWEDLFLEYTSALWGFMPFKNSSFPFNLQHELSVFSSGTLISEIVDRLTAKIKCQKTSTKECETIKTQKFYGYSTHDMTELSLFFGLGFKTFIFEKRSMPSVGSSIVLELWETESNNNAVKTQMDDDSNYYVKIYYYQNYSVENPKYIGDLIPECQGQKGCPVSYLIKRAELFRPKPDLKTLCEKPLISERLELCIVNEYEKHITKLENEIEEISLDSNRLDIKASKNQGSIQQEPKAIEDGALVTELTLRIGKLAHDFDQKEKQLTNELANANIKNKNLETKIKELKHQNEAHERNITRLEHLTQKLNQKINDNDHFKLETQMKQKSNETSTNSFAKSKVTTKKNPSHDSLSYNHEKDIIIYAYANDNGIDVFGIDAETFQMTTFGRYPTMRDFVDNCCSALTDRFRYIFHTNENDGDNHLSVEIAECFGTTFDDEILCYFIDRYVLLAYIAITATNLRVQNGQKLLIIATFENKFEAIEVLFNDNGYIPQNVRTVQAHNNPKNLQNLLLGDENFTCIAALKMNNNCQALFEILKNEILNVTFSKLEENYEFYVGDAIKKIVEVTETEIFNIYNKEKNERK</sequence>
<dbReference type="Gene3D" id="3.40.50.1240">
    <property type="entry name" value="Phosphoglycerate mutase-like"/>
    <property type="match status" value="1"/>
</dbReference>
<keyword evidence="4" id="KW-0732">Signal</keyword>
<keyword evidence="7" id="KW-0325">Glycoprotein</keyword>
<proteinExistence type="inferred from homology"/>
<organism evidence="10 11">
    <name type="scientific">Panagrolaimus davidi</name>
    <dbReference type="NCBI Taxonomy" id="227884"/>
    <lineage>
        <taxon>Eukaryota</taxon>
        <taxon>Metazoa</taxon>
        <taxon>Ecdysozoa</taxon>
        <taxon>Nematoda</taxon>
        <taxon>Chromadorea</taxon>
        <taxon>Rhabditida</taxon>
        <taxon>Tylenchina</taxon>
        <taxon>Panagrolaimomorpha</taxon>
        <taxon>Panagrolaimoidea</taxon>
        <taxon>Panagrolaimidae</taxon>
        <taxon>Panagrolaimus</taxon>
    </lineage>
</organism>
<dbReference type="GO" id="GO:0003993">
    <property type="term" value="F:acid phosphatase activity"/>
    <property type="evidence" value="ECO:0007669"/>
    <property type="project" value="UniProtKB-EC"/>
</dbReference>
<accession>A0A914PX77</accession>
<dbReference type="InterPro" id="IPR000560">
    <property type="entry name" value="His_Pase_clade-2"/>
</dbReference>
<dbReference type="PANTHER" id="PTHR11567">
    <property type="entry name" value="ACID PHOSPHATASE-RELATED"/>
    <property type="match status" value="1"/>
</dbReference>
<keyword evidence="8" id="KW-0175">Coiled coil</keyword>
<keyword evidence="5" id="KW-0378">Hydrolase</keyword>
<protein>
    <recommendedName>
        <fullName evidence="3">acid phosphatase</fullName>
        <ecNumber evidence="3">3.1.3.2</ecNumber>
    </recommendedName>
</protein>